<keyword evidence="2" id="KW-1185">Reference proteome</keyword>
<proteinExistence type="predicted"/>
<evidence type="ECO:0000313" key="2">
    <source>
        <dbReference type="Proteomes" id="UP001165960"/>
    </source>
</evidence>
<accession>A0ACC2SR52</accession>
<organism evidence="1 2">
    <name type="scientific">Entomophthora muscae</name>
    <dbReference type="NCBI Taxonomy" id="34485"/>
    <lineage>
        <taxon>Eukaryota</taxon>
        <taxon>Fungi</taxon>
        <taxon>Fungi incertae sedis</taxon>
        <taxon>Zoopagomycota</taxon>
        <taxon>Entomophthoromycotina</taxon>
        <taxon>Entomophthoromycetes</taxon>
        <taxon>Entomophthorales</taxon>
        <taxon>Entomophthoraceae</taxon>
        <taxon>Entomophthora</taxon>
    </lineage>
</organism>
<comment type="caution">
    <text evidence="1">The sequence shown here is derived from an EMBL/GenBank/DDBJ whole genome shotgun (WGS) entry which is preliminary data.</text>
</comment>
<reference evidence="1" key="1">
    <citation type="submission" date="2022-04" db="EMBL/GenBank/DDBJ databases">
        <title>Genome of the entomopathogenic fungus Entomophthora muscae.</title>
        <authorList>
            <person name="Elya C."/>
            <person name="Lovett B.R."/>
            <person name="Lee E."/>
            <person name="Macias A.M."/>
            <person name="Hajek A.E."/>
            <person name="De Bivort B.L."/>
            <person name="Kasson M.T."/>
            <person name="De Fine Licht H.H."/>
            <person name="Stajich J.E."/>
        </authorList>
    </citation>
    <scope>NUCLEOTIDE SEQUENCE</scope>
    <source>
        <strain evidence="1">Berkeley</strain>
    </source>
</reference>
<protein>
    <submittedName>
        <fullName evidence="1">Uncharacterized protein</fullName>
    </submittedName>
</protein>
<evidence type="ECO:0000313" key="1">
    <source>
        <dbReference type="EMBL" id="KAJ9064753.1"/>
    </source>
</evidence>
<name>A0ACC2SR52_9FUNG</name>
<dbReference type="Proteomes" id="UP001165960">
    <property type="component" value="Unassembled WGS sequence"/>
</dbReference>
<gene>
    <name evidence="1" type="ORF">DSO57_1027024</name>
</gene>
<dbReference type="EMBL" id="QTSX02004422">
    <property type="protein sequence ID" value="KAJ9064753.1"/>
    <property type="molecule type" value="Genomic_DNA"/>
</dbReference>
<sequence>MPVHPDPQHKVTFLCFFLAGGFSRLSYSWRKQFLWQFSILFPGALYWLEMCIHLRAVDPDRQRREGK</sequence>